<sequence length="359" mass="39063">MRFINRRPRLAHALLALCLLPLAAIAQEPEENTESSAASSAISSISKSSEAPLYPSRDIRDKSLIAAAMNDEAQWLETEHGKILALYRPTEAKKTLGVLILFHAAENPQLWPPTLENLRANLPRYGWETLAISLPQRYLAAIPARPSSASASASFSSAVADTEAAAETPPEETAAASASSSVPSSSTATSSSVARDALIATYVDAAFNFLKEKGQLNTVVLTDNSVAFQIMQILAPKIKDNSRDTTVVDGPLQALIVTNLQQQEPIIKQELETIFAAKQLPVLDLFFAPIDAGQLQARVLHRAVAMRKKVVDYQQLLIDDQPKLVEQDHQSFLLGRVRGFMQQKASGTELKAQSENVQQ</sequence>
<dbReference type="EMBL" id="JAVDVX010000005">
    <property type="protein sequence ID" value="MDR7090736.1"/>
    <property type="molecule type" value="Genomic_DNA"/>
</dbReference>
<accession>A0ABU1UZX4</accession>
<keyword evidence="2" id="KW-0732">Signal</keyword>
<dbReference type="RefSeq" id="WP_310073309.1">
    <property type="nucleotide sequence ID" value="NZ_JAVDVX010000005.1"/>
</dbReference>
<evidence type="ECO:0000256" key="1">
    <source>
        <dbReference type="SAM" id="MobiDB-lite"/>
    </source>
</evidence>
<evidence type="ECO:0000313" key="4">
    <source>
        <dbReference type="Proteomes" id="UP001253595"/>
    </source>
</evidence>
<keyword evidence="4" id="KW-1185">Reference proteome</keyword>
<protein>
    <recommendedName>
        <fullName evidence="5">DUF3530 domain-containing protein</fullName>
    </recommendedName>
</protein>
<dbReference type="InterPro" id="IPR022529">
    <property type="entry name" value="DUF3530"/>
</dbReference>
<reference evidence="3 4" key="1">
    <citation type="submission" date="2023-07" db="EMBL/GenBank/DDBJ databases">
        <title>Sorghum-associated microbial communities from plants grown in Nebraska, USA.</title>
        <authorList>
            <person name="Schachtman D."/>
        </authorList>
    </citation>
    <scope>NUCLEOTIDE SEQUENCE [LARGE SCALE GENOMIC DNA]</scope>
    <source>
        <strain evidence="3 4">BE190</strain>
    </source>
</reference>
<feature type="region of interest" description="Disordered" evidence="1">
    <location>
        <begin position="161"/>
        <end position="188"/>
    </location>
</feature>
<comment type="caution">
    <text evidence="3">The sequence shown here is derived from an EMBL/GenBank/DDBJ whole genome shotgun (WGS) entry which is preliminary data.</text>
</comment>
<dbReference type="Pfam" id="PF12048">
    <property type="entry name" value="DUF3530"/>
    <property type="match status" value="1"/>
</dbReference>
<dbReference type="Proteomes" id="UP001253595">
    <property type="component" value="Unassembled WGS sequence"/>
</dbReference>
<evidence type="ECO:0000313" key="3">
    <source>
        <dbReference type="EMBL" id="MDR7090736.1"/>
    </source>
</evidence>
<name>A0ABU1UZX4_9GAMM</name>
<evidence type="ECO:0000256" key="2">
    <source>
        <dbReference type="SAM" id="SignalP"/>
    </source>
</evidence>
<feature type="signal peptide" evidence="2">
    <location>
        <begin position="1"/>
        <end position="26"/>
    </location>
</feature>
<evidence type="ECO:0008006" key="5">
    <source>
        <dbReference type="Google" id="ProtNLM"/>
    </source>
</evidence>
<gene>
    <name evidence="3" type="ORF">J2X05_002762</name>
</gene>
<feature type="chain" id="PRO_5047062185" description="DUF3530 domain-containing protein" evidence="2">
    <location>
        <begin position="27"/>
        <end position="359"/>
    </location>
</feature>
<organism evidence="3 4">
    <name type="scientific">Cellvibrio fibrivorans</name>
    <dbReference type="NCBI Taxonomy" id="126350"/>
    <lineage>
        <taxon>Bacteria</taxon>
        <taxon>Pseudomonadati</taxon>
        <taxon>Pseudomonadota</taxon>
        <taxon>Gammaproteobacteria</taxon>
        <taxon>Cellvibrionales</taxon>
        <taxon>Cellvibrionaceae</taxon>
        <taxon>Cellvibrio</taxon>
    </lineage>
</organism>
<proteinExistence type="predicted"/>